<dbReference type="InterPro" id="IPR017871">
    <property type="entry name" value="ABC_transporter-like_CS"/>
</dbReference>
<dbReference type="PROSITE" id="PS50893">
    <property type="entry name" value="ABC_TRANSPORTER_2"/>
    <property type="match status" value="2"/>
</dbReference>
<dbReference type="NCBIfam" id="TIGR01727">
    <property type="entry name" value="oligo_HPY"/>
    <property type="match status" value="1"/>
</dbReference>
<dbReference type="SUPFAM" id="SSF52540">
    <property type="entry name" value="P-loop containing nucleoside triphosphate hydrolases"/>
    <property type="match status" value="2"/>
</dbReference>
<protein>
    <submittedName>
        <fullName evidence="9">Peptide ABC transporter ATP-binding protein</fullName>
    </submittedName>
</protein>
<evidence type="ECO:0000256" key="4">
    <source>
        <dbReference type="ARBA" id="ARBA00022475"/>
    </source>
</evidence>
<dbReference type="PROSITE" id="PS00211">
    <property type="entry name" value="ABC_TRANSPORTER_1"/>
    <property type="match status" value="2"/>
</dbReference>
<dbReference type="InterPro" id="IPR003439">
    <property type="entry name" value="ABC_transporter-like_ATP-bd"/>
</dbReference>
<keyword evidence="4" id="KW-1003">Cell membrane</keyword>
<dbReference type="PANTHER" id="PTHR43297">
    <property type="entry name" value="OLIGOPEPTIDE TRANSPORT ATP-BINDING PROTEIN APPD"/>
    <property type="match status" value="1"/>
</dbReference>
<comment type="caution">
    <text evidence="9">The sequence shown here is derived from an EMBL/GenBank/DDBJ whole genome shotgun (WGS) entry which is preliminary data.</text>
</comment>
<dbReference type="CDD" id="cd03257">
    <property type="entry name" value="ABC_NikE_OppD_transporters"/>
    <property type="match status" value="2"/>
</dbReference>
<evidence type="ECO:0000256" key="1">
    <source>
        <dbReference type="ARBA" id="ARBA00004202"/>
    </source>
</evidence>
<dbReference type="InterPro" id="IPR050388">
    <property type="entry name" value="ABC_Ni/Peptide_Import"/>
</dbReference>
<evidence type="ECO:0000313" key="9">
    <source>
        <dbReference type="EMBL" id="HAF73491.1"/>
    </source>
</evidence>
<dbReference type="Pfam" id="PF00005">
    <property type="entry name" value="ABC_tran"/>
    <property type="match status" value="2"/>
</dbReference>
<dbReference type="GO" id="GO:0015833">
    <property type="term" value="P:peptide transport"/>
    <property type="evidence" value="ECO:0007669"/>
    <property type="project" value="InterPro"/>
</dbReference>
<dbReference type="Gene3D" id="3.40.50.300">
    <property type="entry name" value="P-loop containing nucleotide triphosphate hydrolases"/>
    <property type="match status" value="2"/>
</dbReference>
<name>A0A3B9QWX6_9CORY</name>
<dbReference type="GO" id="GO:0005524">
    <property type="term" value="F:ATP binding"/>
    <property type="evidence" value="ECO:0007669"/>
    <property type="project" value="UniProtKB-KW"/>
</dbReference>
<proteinExistence type="inferred from homology"/>
<keyword evidence="5" id="KW-0547">Nucleotide-binding</keyword>
<keyword evidence="6 9" id="KW-0067">ATP-binding</keyword>
<evidence type="ECO:0000256" key="6">
    <source>
        <dbReference type="ARBA" id="ARBA00022840"/>
    </source>
</evidence>
<reference evidence="9 10" key="1">
    <citation type="journal article" date="2018" name="Nat. Biotechnol.">
        <title>A standardized bacterial taxonomy based on genome phylogeny substantially revises the tree of life.</title>
        <authorList>
            <person name="Parks D.H."/>
            <person name="Chuvochina M."/>
            <person name="Waite D.W."/>
            <person name="Rinke C."/>
            <person name="Skarshewski A."/>
            <person name="Chaumeil P.A."/>
            <person name="Hugenholtz P."/>
        </authorList>
    </citation>
    <scope>NUCLEOTIDE SEQUENCE [LARGE SCALE GENOMIC DNA]</scope>
    <source>
        <strain evidence="9">UBA9851</strain>
    </source>
</reference>
<evidence type="ECO:0000259" key="8">
    <source>
        <dbReference type="PROSITE" id="PS50893"/>
    </source>
</evidence>
<dbReference type="Pfam" id="PF08352">
    <property type="entry name" value="oligo_HPY"/>
    <property type="match status" value="2"/>
</dbReference>
<keyword evidence="7" id="KW-0472">Membrane</keyword>
<dbReference type="SMART" id="SM00382">
    <property type="entry name" value="AAA"/>
    <property type="match status" value="2"/>
</dbReference>
<gene>
    <name evidence="9" type="ORF">DCL06_12660</name>
</gene>
<dbReference type="EMBL" id="DMDD01000306">
    <property type="protein sequence ID" value="HAF73491.1"/>
    <property type="molecule type" value="Genomic_DNA"/>
</dbReference>
<feature type="domain" description="ABC transporter" evidence="8">
    <location>
        <begin position="363"/>
        <end position="612"/>
    </location>
</feature>
<dbReference type="GO" id="GO:0005886">
    <property type="term" value="C:plasma membrane"/>
    <property type="evidence" value="ECO:0007669"/>
    <property type="project" value="UniProtKB-SubCell"/>
</dbReference>
<evidence type="ECO:0000256" key="3">
    <source>
        <dbReference type="ARBA" id="ARBA00022448"/>
    </source>
</evidence>
<sequence length="639" mass="68361">MTGTSTDTPVLSVRDLSVSFPSEAGTVNAVRGVSFDLYRGRTLGIVGESGSGKSVTSMAAMGLLPDYAKITGSITYDGRELVGMSDRDMCDIRGNGIGMIFQDPLTALTPVFTVGDQIVEAILCHQNVSKKAAWKQAVELLDLVGIPEPDKRVRAFPHEFSGGMRQRAVIAIAIANTPRVLIADEPTTALDVTVQAQVLDVIRLAQRETGAATIMITHDMGVVAGTADDVMVMYAGRPVERAGVDALFAEPKMPYTVGLLGSTPRVDRPATESLTPITGTPPSLVDLPHACTFAPRCPVATAACLDGEPELLPLADAPGRATACIRSGEISGGKLDGEELFAAPALPADIYAGVPREDREQTLEVTNLHKSFPLVKGALVKRRIGTVDAVKGLNFEVRAGECMAIVGESGSGKTTTLLEIMDLTPPEDTTILLGGKDAGSMNNRERRAVRKDIQIVFQDPMSSLDPRQTIKEIIAEPLHSLGYEGDVDDRVTEMMGLVGLDPDQLDRFPGQFSGGQRQRIGLARALATNPKLIVLDEPVSALDVSIQAGVLNLLNDLKRRLGISFLFVAHDLSVIRHLSDRVAVMYKGEFVEQGVTDEVFDHPQHEYTKKLLSAIPVPDPAVERARHERAATALQGSGA</sequence>
<evidence type="ECO:0000313" key="10">
    <source>
        <dbReference type="Proteomes" id="UP000260925"/>
    </source>
</evidence>
<accession>A0A3B9QWX6</accession>
<organism evidence="9 10">
    <name type="scientific">Corynebacterium variabile</name>
    <dbReference type="NCBI Taxonomy" id="1727"/>
    <lineage>
        <taxon>Bacteria</taxon>
        <taxon>Bacillati</taxon>
        <taxon>Actinomycetota</taxon>
        <taxon>Actinomycetes</taxon>
        <taxon>Mycobacteriales</taxon>
        <taxon>Corynebacteriaceae</taxon>
        <taxon>Corynebacterium</taxon>
    </lineage>
</organism>
<dbReference type="InterPro" id="IPR003593">
    <property type="entry name" value="AAA+_ATPase"/>
</dbReference>
<dbReference type="PANTHER" id="PTHR43297:SF2">
    <property type="entry name" value="DIPEPTIDE TRANSPORT ATP-BINDING PROTEIN DPPD"/>
    <property type="match status" value="1"/>
</dbReference>
<comment type="similarity">
    <text evidence="2">Belongs to the ABC transporter superfamily.</text>
</comment>
<dbReference type="NCBIfam" id="NF008453">
    <property type="entry name" value="PRK11308.1"/>
    <property type="match status" value="2"/>
</dbReference>
<keyword evidence="3" id="KW-0813">Transport</keyword>
<evidence type="ECO:0000256" key="7">
    <source>
        <dbReference type="ARBA" id="ARBA00023136"/>
    </source>
</evidence>
<evidence type="ECO:0000256" key="2">
    <source>
        <dbReference type="ARBA" id="ARBA00005417"/>
    </source>
</evidence>
<dbReference type="GO" id="GO:0016887">
    <property type="term" value="F:ATP hydrolysis activity"/>
    <property type="evidence" value="ECO:0007669"/>
    <property type="project" value="InterPro"/>
</dbReference>
<evidence type="ECO:0000256" key="5">
    <source>
        <dbReference type="ARBA" id="ARBA00022741"/>
    </source>
</evidence>
<dbReference type="Proteomes" id="UP000260925">
    <property type="component" value="Unassembled WGS sequence"/>
</dbReference>
<comment type="subcellular location">
    <subcellularLocation>
        <location evidence="1">Cell membrane</location>
        <topology evidence="1">Peripheral membrane protein</topology>
    </subcellularLocation>
</comment>
<feature type="domain" description="ABC transporter" evidence="8">
    <location>
        <begin position="13"/>
        <end position="260"/>
    </location>
</feature>
<dbReference type="InterPro" id="IPR027417">
    <property type="entry name" value="P-loop_NTPase"/>
</dbReference>
<dbReference type="FunFam" id="3.40.50.300:FF:000016">
    <property type="entry name" value="Oligopeptide ABC transporter ATP-binding component"/>
    <property type="match status" value="1"/>
</dbReference>
<dbReference type="AlphaFoldDB" id="A0A3B9QWX6"/>
<dbReference type="InterPro" id="IPR013563">
    <property type="entry name" value="Oligopep_ABC_C"/>
</dbReference>